<dbReference type="Pfam" id="PF09918">
    <property type="entry name" value="DUF2148"/>
    <property type="match status" value="1"/>
</dbReference>
<organism evidence="2 3">
    <name type="scientific">Candidatus Desantisbacteria bacterium CG_4_10_14_0_8_um_filter_48_22</name>
    <dbReference type="NCBI Taxonomy" id="1974543"/>
    <lineage>
        <taxon>Bacteria</taxon>
        <taxon>Candidatus Desantisiibacteriota</taxon>
    </lineage>
</organism>
<evidence type="ECO:0000313" key="2">
    <source>
        <dbReference type="EMBL" id="PIZ15817.1"/>
    </source>
</evidence>
<proteinExistence type="predicted"/>
<comment type="caution">
    <text evidence="2">The sequence shown here is derived from an EMBL/GenBank/DDBJ whole genome shotgun (WGS) entry which is preliminary data.</text>
</comment>
<dbReference type="Proteomes" id="UP000229307">
    <property type="component" value="Unassembled WGS sequence"/>
</dbReference>
<name>A0A2M7S8I3_9BACT</name>
<protein>
    <submittedName>
        <fullName evidence="2">Ferredoxin</fullName>
    </submittedName>
</protein>
<gene>
    <name evidence="2" type="ORF">COY52_08795</name>
</gene>
<dbReference type="InterPro" id="IPR019224">
    <property type="entry name" value="DUF2148"/>
</dbReference>
<accession>A0A2M7S8I3</accession>
<sequence length="175" mass="18564">MISSDEAELNAIRQVANLMCAAARTAPKGRGIDNLVTAIVEGEEKNAIARKMLELAREKDVQSFARDAAGVRFAPVLVLIGTRAKPMGLKICGLCGFKDCAELEGKGGICVFNASDLGVAIGSAVSVAALHHVDNRVMYTAGIAAMEMELLGKDVKILFTIPLTATGKNPFFDRK</sequence>
<dbReference type="EMBL" id="PFMR01000231">
    <property type="protein sequence ID" value="PIZ15817.1"/>
    <property type="molecule type" value="Genomic_DNA"/>
</dbReference>
<feature type="domain" description="DUF2148" evidence="1">
    <location>
        <begin position="106"/>
        <end position="174"/>
    </location>
</feature>
<evidence type="ECO:0000259" key="1">
    <source>
        <dbReference type="Pfam" id="PF09918"/>
    </source>
</evidence>
<dbReference type="PANTHER" id="PTHR40101">
    <property type="entry name" value="CONSERVED PROTEIN"/>
    <property type="match status" value="1"/>
</dbReference>
<dbReference type="PANTHER" id="PTHR40101:SF1">
    <property type="entry name" value="4FE-4S DOMAIN-CONTAINING PROTEIN"/>
    <property type="match status" value="1"/>
</dbReference>
<evidence type="ECO:0000313" key="3">
    <source>
        <dbReference type="Proteomes" id="UP000229307"/>
    </source>
</evidence>
<dbReference type="AlphaFoldDB" id="A0A2M7S8I3"/>
<reference evidence="3" key="1">
    <citation type="submission" date="2017-09" db="EMBL/GenBank/DDBJ databases">
        <title>Depth-based differentiation of microbial function through sediment-hosted aquifers and enrichment of novel symbionts in the deep terrestrial subsurface.</title>
        <authorList>
            <person name="Probst A.J."/>
            <person name="Ladd B."/>
            <person name="Jarett J.K."/>
            <person name="Geller-Mcgrath D.E."/>
            <person name="Sieber C.M.K."/>
            <person name="Emerson J.B."/>
            <person name="Anantharaman K."/>
            <person name="Thomas B.C."/>
            <person name="Malmstrom R."/>
            <person name="Stieglmeier M."/>
            <person name="Klingl A."/>
            <person name="Woyke T."/>
            <person name="Ryan C.M."/>
            <person name="Banfield J.F."/>
        </authorList>
    </citation>
    <scope>NUCLEOTIDE SEQUENCE [LARGE SCALE GENOMIC DNA]</scope>
</reference>